<evidence type="ECO:0000313" key="5">
    <source>
        <dbReference type="EMBL" id="RST61711.1"/>
    </source>
</evidence>
<keyword evidence="1" id="KW-0805">Transcription regulation</keyword>
<dbReference type="PROSITE" id="PS50949">
    <property type="entry name" value="HTH_GNTR"/>
    <property type="match status" value="1"/>
</dbReference>
<comment type="caution">
    <text evidence="5">The sequence shown here is derived from an EMBL/GenBank/DDBJ whole genome shotgun (WGS) entry which is preliminary data.</text>
</comment>
<keyword evidence="3" id="KW-0804">Transcription</keyword>
<evidence type="ECO:0000313" key="6">
    <source>
        <dbReference type="Proteomes" id="UP000287296"/>
    </source>
</evidence>
<evidence type="ECO:0000256" key="3">
    <source>
        <dbReference type="ARBA" id="ARBA00023163"/>
    </source>
</evidence>
<dbReference type="InterPro" id="IPR011663">
    <property type="entry name" value="UTRA"/>
</dbReference>
<evidence type="ECO:0000259" key="4">
    <source>
        <dbReference type="PROSITE" id="PS50949"/>
    </source>
</evidence>
<keyword evidence="2" id="KW-0238">DNA-binding</keyword>
<dbReference type="PANTHER" id="PTHR44846">
    <property type="entry name" value="MANNOSYL-D-GLYCERATE TRANSPORT/METABOLISM SYSTEM REPRESSOR MNGR-RELATED"/>
    <property type="match status" value="1"/>
</dbReference>
<dbReference type="GO" id="GO:0003700">
    <property type="term" value="F:DNA-binding transcription factor activity"/>
    <property type="evidence" value="ECO:0007669"/>
    <property type="project" value="InterPro"/>
</dbReference>
<protein>
    <submittedName>
        <fullName evidence="5">GntR family transcriptional regulator</fullName>
    </submittedName>
</protein>
<dbReference type="SUPFAM" id="SSF64288">
    <property type="entry name" value="Chorismate lyase-like"/>
    <property type="match status" value="1"/>
</dbReference>
<dbReference type="Proteomes" id="UP000287296">
    <property type="component" value="Unassembled WGS sequence"/>
</dbReference>
<sequence>MNQDVEQMIVDDLLESIMQDKFRPNERLPSENELANDYKVPRIKVRNALLKLEEMGYIYSQQGKGRFLKGSQQQIELHLTGSKSFTEKMLSAGYPLETKNVSCEKVAYHPRIYSALQVTEGEEVFKISRLRFIEGKPVALHSSYVAKLTFPNIEEDGVQLRSMFAYYRQKGYTEFTSTDSHLSISFPTSEERSMLECTALVPLLIVESNCIASPQNKVLEYTKIIYRSDSFQYAITSK</sequence>
<evidence type="ECO:0000256" key="2">
    <source>
        <dbReference type="ARBA" id="ARBA00023125"/>
    </source>
</evidence>
<dbReference type="InterPro" id="IPR036388">
    <property type="entry name" value="WH-like_DNA-bd_sf"/>
</dbReference>
<dbReference type="PANTHER" id="PTHR44846:SF17">
    <property type="entry name" value="GNTR-FAMILY TRANSCRIPTIONAL REGULATOR"/>
    <property type="match status" value="1"/>
</dbReference>
<dbReference type="SUPFAM" id="SSF46785">
    <property type="entry name" value="Winged helix' DNA-binding domain"/>
    <property type="match status" value="1"/>
</dbReference>
<dbReference type="Pfam" id="PF07702">
    <property type="entry name" value="UTRA"/>
    <property type="match status" value="1"/>
</dbReference>
<accession>A0A429XEJ0</accession>
<proteinExistence type="predicted"/>
<name>A0A429XEJ0_SIMTE</name>
<dbReference type="InterPro" id="IPR000524">
    <property type="entry name" value="Tscrpt_reg_HTH_GntR"/>
</dbReference>
<dbReference type="InterPro" id="IPR036390">
    <property type="entry name" value="WH_DNA-bd_sf"/>
</dbReference>
<dbReference type="InterPro" id="IPR050679">
    <property type="entry name" value="Bact_HTH_transcr_reg"/>
</dbReference>
<dbReference type="InterPro" id="IPR028978">
    <property type="entry name" value="Chorismate_lyase_/UTRA_dom_sf"/>
</dbReference>
<dbReference type="GO" id="GO:0003677">
    <property type="term" value="F:DNA binding"/>
    <property type="evidence" value="ECO:0007669"/>
    <property type="project" value="UniProtKB-KW"/>
</dbReference>
<dbReference type="Pfam" id="PF00392">
    <property type="entry name" value="GntR"/>
    <property type="match status" value="1"/>
</dbReference>
<dbReference type="OrthoDB" id="9816541at2"/>
<organism evidence="5 6">
    <name type="scientific">Siminovitchia terrae</name>
    <name type="common">Bacillus terrae</name>
    <dbReference type="NCBI Taxonomy" id="1914933"/>
    <lineage>
        <taxon>Bacteria</taxon>
        <taxon>Bacillati</taxon>
        <taxon>Bacillota</taxon>
        <taxon>Bacilli</taxon>
        <taxon>Bacillales</taxon>
        <taxon>Bacillaceae</taxon>
        <taxon>Siminovitchia</taxon>
    </lineage>
</organism>
<dbReference type="PRINTS" id="PR00035">
    <property type="entry name" value="HTHGNTR"/>
</dbReference>
<dbReference type="Gene3D" id="1.10.10.10">
    <property type="entry name" value="Winged helix-like DNA-binding domain superfamily/Winged helix DNA-binding domain"/>
    <property type="match status" value="1"/>
</dbReference>
<evidence type="ECO:0000256" key="1">
    <source>
        <dbReference type="ARBA" id="ARBA00023015"/>
    </source>
</evidence>
<dbReference type="GO" id="GO:0045892">
    <property type="term" value="P:negative regulation of DNA-templated transcription"/>
    <property type="evidence" value="ECO:0007669"/>
    <property type="project" value="TreeGrafter"/>
</dbReference>
<dbReference type="SMART" id="SM00866">
    <property type="entry name" value="UTRA"/>
    <property type="match status" value="1"/>
</dbReference>
<reference evidence="5 6" key="1">
    <citation type="submission" date="2018-12" db="EMBL/GenBank/DDBJ databases">
        <authorList>
            <person name="Sun L."/>
            <person name="Chen Z."/>
        </authorList>
    </citation>
    <scope>NUCLEOTIDE SEQUENCE [LARGE SCALE GENOMIC DNA]</scope>
    <source>
        <strain evidence="5 6">LMG 29736</strain>
    </source>
</reference>
<dbReference type="Gene3D" id="3.40.1410.10">
    <property type="entry name" value="Chorismate lyase-like"/>
    <property type="match status" value="1"/>
</dbReference>
<dbReference type="SMART" id="SM00345">
    <property type="entry name" value="HTH_GNTR"/>
    <property type="match status" value="1"/>
</dbReference>
<feature type="domain" description="HTH gntR-type" evidence="4">
    <location>
        <begin position="3"/>
        <end position="71"/>
    </location>
</feature>
<dbReference type="RefSeq" id="WP_120115697.1">
    <property type="nucleotide sequence ID" value="NZ_QYTW02000001.1"/>
</dbReference>
<dbReference type="EMBL" id="QYTW02000001">
    <property type="protein sequence ID" value="RST61711.1"/>
    <property type="molecule type" value="Genomic_DNA"/>
</dbReference>
<gene>
    <name evidence="5" type="ORF">D5F11_002200</name>
</gene>
<dbReference type="AlphaFoldDB" id="A0A429XEJ0"/>
<dbReference type="CDD" id="cd07377">
    <property type="entry name" value="WHTH_GntR"/>
    <property type="match status" value="1"/>
</dbReference>